<keyword evidence="1" id="KW-1133">Transmembrane helix</keyword>
<dbReference type="EMBL" id="HBUF01360294">
    <property type="protein sequence ID" value="CAG6720303.1"/>
    <property type="molecule type" value="Transcribed_RNA"/>
</dbReference>
<dbReference type="EMBL" id="HBUF01190497">
    <property type="protein sequence ID" value="CAG6658231.1"/>
    <property type="molecule type" value="Transcribed_RNA"/>
</dbReference>
<keyword evidence="1" id="KW-0812">Transmembrane</keyword>
<evidence type="ECO:0000313" key="2">
    <source>
        <dbReference type="EMBL" id="CAG6720302.1"/>
    </source>
</evidence>
<proteinExistence type="predicted"/>
<reference evidence="2" key="1">
    <citation type="submission" date="2021-05" db="EMBL/GenBank/DDBJ databases">
        <authorList>
            <person name="Alioto T."/>
            <person name="Alioto T."/>
            <person name="Gomez Garrido J."/>
        </authorList>
    </citation>
    <scope>NUCLEOTIDE SEQUENCE</scope>
</reference>
<protein>
    <submittedName>
        <fullName evidence="2">Uncharacterized protein</fullName>
    </submittedName>
</protein>
<feature type="transmembrane region" description="Helical" evidence="1">
    <location>
        <begin position="96"/>
        <end position="113"/>
    </location>
</feature>
<evidence type="ECO:0000256" key="1">
    <source>
        <dbReference type="SAM" id="Phobius"/>
    </source>
</evidence>
<sequence>MFYNLSTNKQQRCKMCSFYYYFRFFKFKLKNVGTIERKVFFFRCRKDFCSFRLKIMLLLYECSFIFSVILFSIIKFKKSFLSSSSFYYFLAKAYEFIQKIVFLYIFFHVVYFIEKAKM</sequence>
<dbReference type="AlphaFoldDB" id="A0A8D8Y4F0"/>
<dbReference type="EMBL" id="HBUF01360293">
    <property type="protein sequence ID" value="CAG6720302.1"/>
    <property type="molecule type" value="Transcribed_RNA"/>
</dbReference>
<keyword evidence="1" id="KW-0472">Membrane</keyword>
<accession>A0A8D8Y4F0</accession>
<name>A0A8D8Y4F0_9HEMI</name>
<feature type="transmembrane region" description="Helical" evidence="1">
    <location>
        <begin position="55"/>
        <end position="76"/>
    </location>
</feature>
<organism evidence="2">
    <name type="scientific">Cacopsylla melanoneura</name>
    <dbReference type="NCBI Taxonomy" id="428564"/>
    <lineage>
        <taxon>Eukaryota</taxon>
        <taxon>Metazoa</taxon>
        <taxon>Ecdysozoa</taxon>
        <taxon>Arthropoda</taxon>
        <taxon>Hexapoda</taxon>
        <taxon>Insecta</taxon>
        <taxon>Pterygota</taxon>
        <taxon>Neoptera</taxon>
        <taxon>Paraneoptera</taxon>
        <taxon>Hemiptera</taxon>
        <taxon>Sternorrhyncha</taxon>
        <taxon>Psylloidea</taxon>
        <taxon>Psyllidae</taxon>
        <taxon>Psyllinae</taxon>
        <taxon>Cacopsylla</taxon>
    </lineage>
</organism>